<proteinExistence type="predicted"/>
<protein>
    <submittedName>
        <fullName evidence="1">Uncharacterized protein</fullName>
    </submittedName>
</protein>
<name>A0AAW2PI11_SESRA</name>
<evidence type="ECO:0000313" key="1">
    <source>
        <dbReference type="EMBL" id="KAL0355537.1"/>
    </source>
</evidence>
<dbReference type="EMBL" id="JACGWJ010000017">
    <property type="protein sequence ID" value="KAL0355537.1"/>
    <property type="molecule type" value="Genomic_DNA"/>
</dbReference>
<accession>A0AAW2PI11</accession>
<sequence length="74" mass="7467">MSPSGWTTSPLMPSSLPLKKDNFEILALPALGVGVGCLYPTLDGSGLPHACAPSLALPLAPPISSEPTLLAPTS</sequence>
<reference evidence="1" key="1">
    <citation type="submission" date="2020-06" db="EMBL/GenBank/DDBJ databases">
        <authorList>
            <person name="Li T."/>
            <person name="Hu X."/>
            <person name="Zhang T."/>
            <person name="Song X."/>
            <person name="Zhang H."/>
            <person name="Dai N."/>
            <person name="Sheng W."/>
            <person name="Hou X."/>
            <person name="Wei L."/>
        </authorList>
    </citation>
    <scope>NUCLEOTIDE SEQUENCE</scope>
    <source>
        <strain evidence="1">G02</strain>
        <tissue evidence="1">Leaf</tissue>
    </source>
</reference>
<organism evidence="1">
    <name type="scientific">Sesamum radiatum</name>
    <name type="common">Black benniseed</name>
    <dbReference type="NCBI Taxonomy" id="300843"/>
    <lineage>
        <taxon>Eukaryota</taxon>
        <taxon>Viridiplantae</taxon>
        <taxon>Streptophyta</taxon>
        <taxon>Embryophyta</taxon>
        <taxon>Tracheophyta</taxon>
        <taxon>Spermatophyta</taxon>
        <taxon>Magnoliopsida</taxon>
        <taxon>eudicotyledons</taxon>
        <taxon>Gunneridae</taxon>
        <taxon>Pentapetalae</taxon>
        <taxon>asterids</taxon>
        <taxon>lamiids</taxon>
        <taxon>Lamiales</taxon>
        <taxon>Pedaliaceae</taxon>
        <taxon>Sesamum</taxon>
    </lineage>
</organism>
<dbReference type="AlphaFoldDB" id="A0AAW2PI11"/>
<gene>
    <name evidence="1" type="ORF">Sradi_4000600</name>
</gene>
<reference evidence="1" key="2">
    <citation type="journal article" date="2024" name="Plant">
        <title>Genomic evolution and insights into agronomic trait innovations of Sesamum species.</title>
        <authorList>
            <person name="Miao H."/>
            <person name="Wang L."/>
            <person name="Qu L."/>
            <person name="Liu H."/>
            <person name="Sun Y."/>
            <person name="Le M."/>
            <person name="Wang Q."/>
            <person name="Wei S."/>
            <person name="Zheng Y."/>
            <person name="Lin W."/>
            <person name="Duan Y."/>
            <person name="Cao H."/>
            <person name="Xiong S."/>
            <person name="Wang X."/>
            <person name="Wei L."/>
            <person name="Li C."/>
            <person name="Ma Q."/>
            <person name="Ju M."/>
            <person name="Zhao R."/>
            <person name="Li G."/>
            <person name="Mu C."/>
            <person name="Tian Q."/>
            <person name="Mei H."/>
            <person name="Zhang T."/>
            <person name="Gao T."/>
            <person name="Zhang H."/>
        </authorList>
    </citation>
    <scope>NUCLEOTIDE SEQUENCE</scope>
    <source>
        <strain evidence="1">G02</strain>
    </source>
</reference>
<comment type="caution">
    <text evidence="1">The sequence shown here is derived from an EMBL/GenBank/DDBJ whole genome shotgun (WGS) entry which is preliminary data.</text>
</comment>